<name>A0ABT8RS24_9FLAO</name>
<dbReference type="EMBL" id="JAUKUC010000001">
    <property type="protein sequence ID" value="MDO1513698.1"/>
    <property type="molecule type" value="Genomic_DNA"/>
</dbReference>
<dbReference type="Gene3D" id="3.40.50.720">
    <property type="entry name" value="NAD(P)-binding Rossmann-like Domain"/>
    <property type="match status" value="1"/>
</dbReference>
<feature type="domain" description="Gfo/Idh/MocA-like oxidoreductase N-terminal" evidence="2">
    <location>
        <begin position="3"/>
        <end position="120"/>
    </location>
</feature>
<gene>
    <name evidence="4" type="ORF">Q2T41_13625</name>
</gene>
<dbReference type="InterPro" id="IPR036291">
    <property type="entry name" value="NAD(P)-bd_dom_sf"/>
</dbReference>
<keyword evidence="5" id="KW-1185">Reference proteome</keyword>
<proteinExistence type="predicted"/>
<organism evidence="4 5">
    <name type="scientific">Maribacter confluentis</name>
    <dbReference type="NCBI Taxonomy" id="1656093"/>
    <lineage>
        <taxon>Bacteria</taxon>
        <taxon>Pseudomonadati</taxon>
        <taxon>Bacteroidota</taxon>
        <taxon>Flavobacteriia</taxon>
        <taxon>Flavobacteriales</taxon>
        <taxon>Flavobacteriaceae</taxon>
        <taxon>Maribacter</taxon>
    </lineage>
</organism>
<dbReference type="InterPro" id="IPR000683">
    <property type="entry name" value="Gfo/Idh/MocA-like_OxRdtase_N"/>
</dbReference>
<dbReference type="InterPro" id="IPR050463">
    <property type="entry name" value="Gfo/Idh/MocA_oxidrdct_glycsds"/>
</dbReference>
<keyword evidence="1" id="KW-0560">Oxidoreductase</keyword>
<dbReference type="SUPFAM" id="SSF55347">
    <property type="entry name" value="Glyceraldehyde-3-phosphate dehydrogenase-like, C-terminal domain"/>
    <property type="match status" value="1"/>
</dbReference>
<dbReference type="PANTHER" id="PTHR43818">
    <property type="entry name" value="BCDNA.GH03377"/>
    <property type="match status" value="1"/>
</dbReference>
<comment type="caution">
    <text evidence="4">The sequence shown here is derived from an EMBL/GenBank/DDBJ whole genome shotgun (WGS) entry which is preliminary data.</text>
</comment>
<dbReference type="Proteomes" id="UP001168579">
    <property type="component" value="Unassembled WGS sequence"/>
</dbReference>
<dbReference type="SUPFAM" id="SSF51735">
    <property type="entry name" value="NAD(P)-binding Rossmann-fold domains"/>
    <property type="match status" value="1"/>
</dbReference>
<reference evidence="4" key="2">
    <citation type="submission" date="2023-06" db="EMBL/GenBank/DDBJ databases">
        <authorList>
            <person name="Lucena T."/>
            <person name="Sun Q."/>
        </authorList>
    </citation>
    <scope>NUCLEOTIDE SEQUENCE</scope>
    <source>
        <strain evidence="4">CECT 8869</strain>
    </source>
</reference>
<reference evidence="4" key="1">
    <citation type="journal article" date="2014" name="Int. J. Syst. Evol. Microbiol.">
        <title>Complete genome of a new Firmicutes species belonging to the dominant human colonic microbiota ('Ruminococcus bicirculans') reveals two chromosomes and a selective capacity to utilize plant glucans.</title>
        <authorList>
            <consortium name="NISC Comparative Sequencing Program"/>
            <person name="Wegmann U."/>
            <person name="Louis P."/>
            <person name="Goesmann A."/>
            <person name="Henrissat B."/>
            <person name="Duncan S.H."/>
            <person name="Flint H.J."/>
        </authorList>
    </citation>
    <scope>NUCLEOTIDE SEQUENCE</scope>
    <source>
        <strain evidence="4">CECT 8869</strain>
    </source>
</reference>
<dbReference type="InterPro" id="IPR055170">
    <property type="entry name" value="GFO_IDH_MocA-like_dom"/>
</dbReference>
<dbReference type="RefSeq" id="WP_304436512.1">
    <property type="nucleotide sequence ID" value="NZ_JAUKUC010000001.1"/>
</dbReference>
<dbReference type="Pfam" id="PF01408">
    <property type="entry name" value="GFO_IDH_MocA"/>
    <property type="match status" value="1"/>
</dbReference>
<dbReference type="Gene3D" id="3.30.360.10">
    <property type="entry name" value="Dihydrodipicolinate Reductase, domain 2"/>
    <property type="match status" value="1"/>
</dbReference>
<dbReference type="PANTHER" id="PTHR43818:SF11">
    <property type="entry name" value="BCDNA.GH03377"/>
    <property type="match status" value="1"/>
</dbReference>
<evidence type="ECO:0000259" key="2">
    <source>
        <dbReference type="Pfam" id="PF01408"/>
    </source>
</evidence>
<evidence type="ECO:0000256" key="1">
    <source>
        <dbReference type="ARBA" id="ARBA00023002"/>
    </source>
</evidence>
<protein>
    <submittedName>
        <fullName evidence="4">Gfo/Idh/MocA family oxidoreductase</fullName>
    </submittedName>
</protein>
<accession>A0ABT8RS24</accession>
<evidence type="ECO:0000313" key="5">
    <source>
        <dbReference type="Proteomes" id="UP001168579"/>
    </source>
</evidence>
<evidence type="ECO:0000259" key="3">
    <source>
        <dbReference type="Pfam" id="PF22725"/>
    </source>
</evidence>
<evidence type="ECO:0000313" key="4">
    <source>
        <dbReference type="EMBL" id="MDO1513698.1"/>
    </source>
</evidence>
<sequence length="339" mass="38173">MKKIALIGIGKMGMSHLAIANQTANIKVEAICDTSKPLLRVIEKNTKFKCYSDYKKMIAKEDLDAVMILVPNSYHFEIAKECIEKGLHIFIEKPLTLSYSESLKIIELASKHNVKGQVGYVNRFNPIFQKVKKLLDAGVLGDVTSYVNKMTGGVILKENSKGWRNDYSKGGGCLFDYGPHCLDLSNYFFGTDVTVSSAELKKIFSTNVDDLVYTTLIHNNSIIGFNYINWSDSSVRKATNTIEIMGTKGKITAGKQELSIFLNEENTELSLVKGWNQLFVTDENMDVPYYLRGEDFTRQLINFSELINGEIEKSISSLYDASITDKLMEDIMNLNSELR</sequence>
<dbReference type="Pfam" id="PF22725">
    <property type="entry name" value="GFO_IDH_MocA_C3"/>
    <property type="match status" value="1"/>
</dbReference>
<feature type="domain" description="GFO/IDH/MocA-like oxidoreductase" evidence="3">
    <location>
        <begin position="128"/>
        <end position="251"/>
    </location>
</feature>